<name>A0A4U2Y7X1_9BACL</name>
<sequence length="116" mass="13654">MANETLEQKVERLEFYVHLLREFAVDPETFVLWDWIMAEGLTEKTAQQILNALRNHHHSLIKAKESAQNEPILDELLVDLRLLFPTDGRVASDEKLMQIVKRASKMPIFPYLKKYF</sequence>
<dbReference type="RefSeq" id="WP_137030137.1">
    <property type="nucleotide sequence ID" value="NZ_SZNK01000001.1"/>
</dbReference>
<accession>A0A4U2Y7X1</accession>
<dbReference type="OrthoDB" id="2471753at2"/>
<dbReference type="Proteomes" id="UP000307841">
    <property type="component" value="Unassembled WGS sequence"/>
</dbReference>
<gene>
    <name evidence="1" type="ORF">E8L90_15270</name>
</gene>
<reference evidence="1 2" key="1">
    <citation type="submission" date="2019-04" db="EMBL/GenBank/DDBJ databases">
        <title>Whole genome sequencing of Brevibacillus sp. TGS2-1.</title>
        <authorList>
            <person name="Choi A."/>
        </authorList>
    </citation>
    <scope>NUCLEOTIDE SEQUENCE [LARGE SCALE GENOMIC DNA]</scope>
    <source>
        <strain evidence="1 2">TGS2-1</strain>
    </source>
</reference>
<dbReference type="EMBL" id="SZNK01000001">
    <property type="protein sequence ID" value="TKI56718.1"/>
    <property type="molecule type" value="Genomic_DNA"/>
</dbReference>
<organism evidence="1 2">
    <name type="scientific">Brevibacillus antibioticus</name>
    <dbReference type="NCBI Taxonomy" id="2570228"/>
    <lineage>
        <taxon>Bacteria</taxon>
        <taxon>Bacillati</taxon>
        <taxon>Bacillota</taxon>
        <taxon>Bacilli</taxon>
        <taxon>Bacillales</taxon>
        <taxon>Paenibacillaceae</taxon>
        <taxon>Brevibacillus</taxon>
    </lineage>
</organism>
<keyword evidence="2" id="KW-1185">Reference proteome</keyword>
<dbReference type="AlphaFoldDB" id="A0A4U2Y7X1"/>
<evidence type="ECO:0000313" key="1">
    <source>
        <dbReference type="EMBL" id="TKI56718.1"/>
    </source>
</evidence>
<evidence type="ECO:0000313" key="2">
    <source>
        <dbReference type="Proteomes" id="UP000307841"/>
    </source>
</evidence>
<dbReference type="SUPFAM" id="SSF109915">
    <property type="entry name" value="Hypothetical protein YhaI"/>
    <property type="match status" value="1"/>
</dbReference>
<dbReference type="InterPro" id="IPR035945">
    <property type="entry name" value="YhaI-like_sf"/>
</dbReference>
<protein>
    <submittedName>
        <fullName evidence="1">DUF1878 family protein</fullName>
    </submittedName>
</protein>
<proteinExistence type="predicted"/>
<comment type="caution">
    <text evidence="1">The sequence shown here is derived from an EMBL/GenBank/DDBJ whole genome shotgun (WGS) entry which is preliminary data.</text>
</comment>